<evidence type="ECO:0000313" key="5">
    <source>
        <dbReference type="Proteomes" id="UP001438707"/>
    </source>
</evidence>
<feature type="compositionally biased region" description="Basic and acidic residues" evidence="1">
    <location>
        <begin position="89"/>
        <end position="108"/>
    </location>
</feature>
<feature type="domain" description="NAD(P)-binding" evidence="3">
    <location>
        <begin position="475"/>
        <end position="565"/>
    </location>
</feature>
<dbReference type="EMBL" id="JALJOS010000029">
    <property type="protein sequence ID" value="KAK9822946.1"/>
    <property type="molecule type" value="Genomic_DNA"/>
</dbReference>
<feature type="compositionally biased region" description="Low complexity" evidence="1">
    <location>
        <begin position="21"/>
        <end position="41"/>
    </location>
</feature>
<name>A0AAW1QN82_9CHLO</name>
<gene>
    <name evidence="4" type="ORF">WJX74_007843</name>
</gene>
<dbReference type="InterPro" id="IPR036291">
    <property type="entry name" value="NAD(P)-bd_dom_sf"/>
</dbReference>
<dbReference type="PANTHER" id="PTHR15020">
    <property type="entry name" value="FLAVIN REDUCTASE-RELATED"/>
    <property type="match status" value="1"/>
</dbReference>
<dbReference type="AlphaFoldDB" id="A0AAW1QN82"/>
<feature type="region of interest" description="Disordered" evidence="1">
    <location>
        <begin position="21"/>
        <end position="116"/>
    </location>
</feature>
<feature type="compositionally biased region" description="Polar residues" evidence="1">
    <location>
        <begin position="62"/>
        <end position="72"/>
    </location>
</feature>
<dbReference type="InterPro" id="IPR013857">
    <property type="entry name" value="NADH-UbQ_OxRdtase-assoc_prot30"/>
</dbReference>
<proteinExistence type="predicted"/>
<dbReference type="InterPro" id="IPR008979">
    <property type="entry name" value="Galactose-bd-like_sf"/>
</dbReference>
<evidence type="ECO:0000259" key="3">
    <source>
        <dbReference type="Pfam" id="PF13460"/>
    </source>
</evidence>
<evidence type="ECO:0000313" key="4">
    <source>
        <dbReference type="EMBL" id="KAK9822946.1"/>
    </source>
</evidence>
<dbReference type="InterPro" id="IPR016040">
    <property type="entry name" value="NAD(P)-bd_dom"/>
</dbReference>
<dbReference type="Gene3D" id="3.40.50.720">
    <property type="entry name" value="NAD(P)-binding Rossmann-like Domain"/>
    <property type="match status" value="2"/>
</dbReference>
<evidence type="ECO:0000256" key="1">
    <source>
        <dbReference type="SAM" id="MobiDB-lite"/>
    </source>
</evidence>
<dbReference type="SUPFAM" id="SSF51735">
    <property type="entry name" value="NAD(P)-binding Rossmann-fold domains"/>
    <property type="match status" value="1"/>
</dbReference>
<sequence>MEILFCSPSLLDGHNHTLQQRSFPRLPLPAARRSRSRAASLKLQAQQQDNGRKQEGEAPIEQPSSQPEQGGSKQARGGRGGRGSNQTRPKQEEQPRASAERMPEKQDESSLLEDFNPFNLGRRSRAVLDSVWQQVTRISSPTSGSLPFEADQRINFTAPTDFDTPEAATTSVLVVGATGRVGRVLVRKLVLRGYRVRAMIRKGSSSVGGEGFPRSVEVVEGDVTDYDSCRLACSGVDKIVYAVRAKTTLAVDLRNVEENGARTIAKAFQDAQNQEHRKQGSLPPSAKRVLTHWERSIYDDYRDDWQLGKVAGVQVQDRTGSRFRRKDSQPTEATLNIKDNLLVFEGTFSGSKGIAEMEAPVRMPAGEDLGSMEGLVLRLASDGRSYSFYLRTAEGVEYATRFTTKKGFGTYRLPFQQFRPKDPRQPPLVDPSKVARMGIRCQRPSQTLAAVVQPVDFKLKLYYIKAFPAAVSQSSFIMISCAGDPKHLADDSMDAVVQARVLTAKQKGELSVRQCGLAYTIIRPGPLVEEPGGYRGLVFDQGNRITQTISYADVADICLKALHNPEAINKTFEVSYEQLATQGQEMYELVAHVPNKANNYLGPALATLEKNT</sequence>
<dbReference type="Pfam" id="PF13460">
    <property type="entry name" value="NAD_binding_10"/>
    <property type="match status" value="2"/>
</dbReference>
<organism evidence="4 5">
    <name type="scientific">Apatococcus lobatus</name>
    <dbReference type="NCBI Taxonomy" id="904363"/>
    <lineage>
        <taxon>Eukaryota</taxon>
        <taxon>Viridiplantae</taxon>
        <taxon>Chlorophyta</taxon>
        <taxon>core chlorophytes</taxon>
        <taxon>Trebouxiophyceae</taxon>
        <taxon>Chlorellales</taxon>
        <taxon>Chlorellaceae</taxon>
        <taxon>Apatococcus</taxon>
    </lineage>
</organism>
<accession>A0AAW1QN82</accession>
<dbReference type="Proteomes" id="UP001438707">
    <property type="component" value="Unassembled WGS sequence"/>
</dbReference>
<evidence type="ECO:0000259" key="2">
    <source>
        <dbReference type="Pfam" id="PF08547"/>
    </source>
</evidence>
<protein>
    <submittedName>
        <fullName evidence="4">Uncharacterized protein</fullName>
    </submittedName>
</protein>
<keyword evidence="5" id="KW-1185">Reference proteome</keyword>
<dbReference type="SUPFAM" id="SSF49785">
    <property type="entry name" value="Galactose-binding domain-like"/>
    <property type="match status" value="1"/>
</dbReference>
<comment type="caution">
    <text evidence="4">The sequence shown here is derived from an EMBL/GenBank/DDBJ whole genome shotgun (WGS) entry which is preliminary data.</text>
</comment>
<dbReference type="PANTHER" id="PTHR15020:SF47">
    <property type="entry name" value="NAD(P)-BINDING DOMAIN-CONTAINING PROTEIN"/>
    <property type="match status" value="1"/>
</dbReference>
<feature type="domain" description="NADH:ubiquinone oxidoreductase intermediate-associated protein 30" evidence="2">
    <location>
        <begin position="332"/>
        <end position="451"/>
    </location>
</feature>
<dbReference type="Pfam" id="PF08547">
    <property type="entry name" value="CIA30"/>
    <property type="match status" value="1"/>
</dbReference>
<reference evidence="4 5" key="1">
    <citation type="journal article" date="2024" name="Nat. Commun.">
        <title>Phylogenomics reveals the evolutionary origins of lichenization in chlorophyte algae.</title>
        <authorList>
            <person name="Puginier C."/>
            <person name="Libourel C."/>
            <person name="Otte J."/>
            <person name="Skaloud P."/>
            <person name="Haon M."/>
            <person name="Grisel S."/>
            <person name="Petersen M."/>
            <person name="Berrin J.G."/>
            <person name="Delaux P.M."/>
            <person name="Dal Grande F."/>
            <person name="Keller J."/>
        </authorList>
    </citation>
    <scope>NUCLEOTIDE SEQUENCE [LARGE SCALE GENOMIC DNA]</scope>
    <source>
        <strain evidence="4 5">SAG 2145</strain>
    </source>
</reference>
<feature type="domain" description="NAD(P)-binding" evidence="3">
    <location>
        <begin position="176"/>
        <end position="272"/>
    </location>
</feature>